<dbReference type="Proteomes" id="UP001144313">
    <property type="component" value="Unassembled WGS sequence"/>
</dbReference>
<sequence length="596" mass="62658">MTTGLRTTSPDSKTQGAEADSTELPVAEPDRVRRAFVALLASERSRVGVAVALRVAAAGASTAAPLLMGRMIDALTAGEGIADIDLLAAGMAAAIAAAVALTWLASFTANRVGERLSARLRERFVEQCLRLPLHTAERAGAGDLMTRASVDVPQSGNLIRDSLPRAAVAILTAIVYIGAMVWVNALLALCMVLAVPLIAVGARWYLKRAREGYLTQARTESRSGEALAATADGARTAELYRLEADRIAHGDNTIGEHWAASRYTLYLRSVYFLTLESSYVLPASAVLVLGGAMYFHGTVSLGEVAACAVLSRQIMTPMNFLLMMVEWLQRGFASFARVEGVAAIDTDEAATAAAVPADGTVALRAVHFSYPTGPEVLHGVDLVIPAGERLAVVGPSGAGKSTIARLVSGVDAPDSGRVTVGGVDVASLPLGERRGHVTLVTQEHHVFTATLRDNLTLAKPDADDAELREALATVGAAWADDLDTELGGTAKELDPAAAQQIALARIILADPDVVILDEATAMLDPRAARDTERALAAVLEGRTVIGIAHRLHTAHDADRIAVIEDGVLAELGSHDALLQANGPYARLWNTWHGTGV</sequence>
<dbReference type="Gene3D" id="3.40.50.300">
    <property type="entry name" value="P-loop containing nucleotide triphosphate hydrolases"/>
    <property type="match status" value="1"/>
</dbReference>
<dbReference type="InterPro" id="IPR003593">
    <property type="entry name" value="AAA+_ATPase"/>
</dbReference>
<evidence type="ECO:0000259" key="12">
    <source>
        <dbReference type="PROSITE" id="PS50893"/>
    </source>
</evidence>
<dbReference type="SMART" id="SM00382">
    <property type="entry name" value="AAA"/>
    <property type="match status" value="1"/>
</dbReference>
<dbReference type="FunFam" id="3.40.50.300:FF:001001">
    <property type="entry name" value="Multidrug ABC transporter ATP-binding protein"/>
    <property type="match status" value="1"/>
</dbReference>
<dbReference type="GO" id="GO:0016887">
    <property type="term" value="F:ATP hydrolysis activity"/>
    <property type="evidence" value="ECO:0007669"/>
    <property type="project" value="InterPro"/>
</dbReference>
<dbReference type="GO" id="GO:0005524">
    <property type="term" value="F:ATP binding"/>
    <property type="evidence" value="ECO:0007669"/>
    <property type="project" value="UniProtKB-KW"/>
</dbReference>
<keyword evidence="15" id="KW-1185">Reference proteome</keyword>
<dbReference type="Pfam" id="PF00005">
    <property type="entry name" value="ABC_tran"/>
    <property type="match status" value="1"/>
</dbReference>
<protein>
    <submittedName>
        <fullName evidence="14">Multidrug ABC transporter ATP-binding protein</fullName>
    </submittedName>
</protein>
<dbReference type="InterPro" id="IPR027417">
    <property type="entry name" value="P-loop_NTPase"/>
</dbReference>
<name>A0A9W6LII2_9ACTN</name>
<dbReference type="Pfam" id="PF00664">
    <property type="entry name" value="ABC_membrane"/>
    <property type="match status" value="1"/>
</dbReference>
<keyword evidence="4" id="KW-0997">Cell inner membrane</keyword>
<dbReference type="Gene3D" id="1.20.1560.10">
    <property type="entry name" value="ABC transporter type 1, transmembrane domain"/>
    <property type="match status" value="1"/>
</dbReference>
<evidence type="ECO:0000256" key="5">
    <source>
        <dbReference type="ARBA" id="ARBA00022692"/>
    </source>
</evidence>
<evidence type="ECO:0000256" key="10">
    <source>
        <dbReference type="SAM" id="MobiDB-lite"/>
    </source>
</evidence>
<reference evidence="14" key="1">
    <citation type="submission" date="2022-12" db="EMBL/GenBank/DDBJ databases">
        <title>Reference genome sequencing for broad-spectrum identification of bacterial and archaeal isolates by mass spectrometry.</title>
        <authorList>
            <person name="Sekiguchi Y."/>
            <person name="Tourlousse D.M."/>
        </authorList>
    </citation>
    <scope>NUCLEOTIDE SEQUENCE</scope>
    <source>
        <strain evidence="14">LLR39Z86</strain>
    </source>
</reference>
<evidence type="ECO:0000256" key="3">
    <source>
        <dbReference type="ARBA" id="ARBA00022475"/>
    </source>
</evidence>
<feature type="transmembrane region" description="Helical" evidence="11">
    <location>
        <begin position="47"/>
        <end position="67"/>
    </location>
</feature>
<feature type="domain" description="ABC transmembrane type-1" evidence="13">
    <location>
        <begin position="49"/>
        <end position="330"/>
    </location>
</feature>
<evidence type="ECO:0000313" key="15">
    <source>
        <dbReference type="Proteomes" id="UP001144313"/>
    </source>
</evidence>
<dbReference type="SUPFAM" id="SSF52540">
    <property type="entry name" value="P-loop containing nucleoside triphosphate hydrolases"/>
    <property type="match status" value="1"/>
</dbReference>
<dbReference type="PROSITE" id="PS50893">
    <property type="entry name" value="ABC_TRANSPORTER_2"/>
    <property type="match status" value="1"/>
</dbReference>
<keyword evidence="8 11" id="KW-1133">Transmembrane helix</keyword>
<feature type="domain" description="ABC transporter" evidence="12">
    <location>
        <begin position="361"/>
        <end position="590"/>
    </location>
</feature>
<dbReference type="PROSITE" id="PS50929">
    <property type="entry name" value="ABC_TM1F"/>
    <property type="match status" value="1"/>
</dbReference>
<dbReference type="CDD" id="cd07346">
    <property type="entry name" value="ABC_6TM_exporters"/>
    <property type="match status" value="1"/>
</dbReference>
<dbReference type="PANTHER" id="PTHR43394:SF1">
    <property type="entry name" value="ATP-BINDING CASSETTE SUB-FAMILY B MEMBER 10, MITOCHONDRIAL"/>
    <property type="match status" value="1"/>
</dbReference>
<organism evidence="14 15">
    <name type="scientific">Glycomyces algeriensis</name>
    <dbReference type="NCBI Taxonomy" id="256037"/>
    <lineage>
        <taxon>Bacteria</taxon>
        <taxon>Bacillati</taxon>
        <taxon>Actinomycetota</taxon>
        <taxon>Actinomycetes</taxon>
        <taxon>Glycomycetales</taxon>
        <taxon>Glycomycetaceae</taxon>
        <taxon>Glycomyces</taxon>
    </lineage>
</organism>
<dbReference type="RefSeq" id="WP_270116056.1">
    <property type="nucleotide sequence ID" value="NZ_BAAAOL010000007.1"/>
</dbReference>
<keyword evidence="2" id="KW-0813">Transport</keyword>
<dbReference type="GO" id="GO:0005886">
    <property type="term" value="C:plasma membrane"/>
    <property type="evidence" value="ECO:0007669"/>
    <property type="project" value="UniProtKB-SubCell"/>
</dbReference>
<feature type="compositionally biased region" description="Polar residues" evidence="10">
    <location>
        <begin position="1"/>
        <end position="15"/>
    </location>
</feature>
<keyword evidence="7 14" id="KW-0067">ATP-binding</keyword>
<comment type="subcellular location">
    <subcellularLocation>
        <location evidence="1">Cell membrane</location>
        <topology evidence="1">Multi-pass membrane protein</topology>
    </subcellularLocation>
</comment>
<keyword evidence="3" id="KW-1003">Cell membrane</keyword>
<feature type="transmembrane region" description="Helical" evidence="11">
    <location>
        <begin position="185"/>
        <end position="206"/>
    </location>
</feature>
<feature type="transmembrane region" description="Helical" evidence="11">
    <location>
        <begin position="270"/>
        <end position="295"/>
    </location>
</feature>
<evidence type="ECO:0000256" key="11">
    <source>
        <dbReference type="SAM" id="Phobius"/>
    </source>
</evidence>
<keyword evidence="9 11" id="KW-0472">Membrane</keyword>
<dbReference type="PANTHER" id="PTHR43394">
    <property type="entry name" value="ATP-DEPENDENT PERMEASE MDL1, MITOCHONDRIAL"/>
    <property type="match status" value="1"/>
</dbReference>
<feature type="transmembrane region" description="Helical" evidence="11">
    <location>
        <begin position="162"/>
        <end position="179"/>
    </location>
</feature>
<evidence type="ECO:0000256" key="9">
    <source>
        <dbReference type="ARBA" id="ARBA00023136"/>
    </source>
</evidence>
<dbReference type="InterPro" id="IPR039421">
    <property type="entry name" value="Type_1_exporter"/>
</dbReference>
<evidence type="ECO:0000256" key="4">
    <source>
        <dbReference type="ARBA" id="ARBA00022519"/>
    </source>
</evidence>
<dbReference type="SUPFAM" id="SSF90123">
    <property type="entry name" value="ABC transporter transmembrane region"/>
    <property type="match status" value="1"/>
</dbReference>
<dbReference type="GO" id="GO:0015421">
    <property type="term" value="F:ABC-type oligopeptide transporter activity"/>
    <property type="evidence" value="ECO:0007669"/>
    <property type="project" value="TreeGrafter"/>
</dbReference>
<comment type="caution">
    <text evidence="14">The sequence shown here is derived from an EMBL/GenBank/DDBJ whole genome shotgun (WGS) entry which is preliminary data.</text>
</comment>
<evidence type="ECO:0000313" key="14">
    <source>
        <dbReference type="EMBL" id="GLI44415.1"/>
    </source>
</evidence>
<keyword evidence="6" id="KW-0547">Nucleotide-binding</keyword>
<evidence type="ECO:0000259" key="13">
    <source>
        <dbReference type="PROSITE" id="PS50929"/>
    </source>
</evidence>
<keyword evidence="5 11" id="KW-0812">Transmembrane</keyword>
<feature type="transmembrane region" description="Helical" evidence="11">
    <location>
        <begin position="87"/>
        <end position="109"/>
    </location>
</feature>
<dbReference type="InterPro" id="IPR011527">
    <property type="entry name" value="ABC1_TM_dom"/>
</dbReference>
<dbReference type="InterPro" id="IPR036640">
    <property type="entry name" value="ABC1_TM_sf"/>
</dbReference>
<gene>
    <name evidence="14" type="ORF">GALLR39Z86_42650</name>
</gene>
<evidence type="ECO:0000256" key="8">
    <source>
        <dbReference type="ARBA" id="ARBA00022989"/>
    </source>
</evidence>
<accession>A0A9W6LII2</accession>
<evidence type="ECO:0000256" key="1">
    <source>
        <dbReference type="ARBA" id="ARBA00004651"/>
    </source>
</evidence>
<dbReference type="EMBL" id="BSDT01000001">
    <property type="protein sequence ID" value="GLI44415.1"/>
    <property type="molecule type" value="Genomic_DNA"/>
</dbReference>
<evidence type="ECO:0000256" key="7">
    <source>
        <dbReference type="ARBA" id="ARBA00022840"/>
    </source>
</evidence>
<dbReference type="AlphaFoldDB" id="A0A9W6LII2"/>
<evidence type="ECO:0000256" key="6">
    <source>
        <dbReference type="ARBA" id="ARBA00022741"/>
    </source>
</evidence>
<feature type="region of interest" description="Disordered" evidence="10">
    <location>
        <begin position="1"/>
        <end position="25"/>
    </location>
</feature>
<dbReference type="InterPro" id="IPR003439">
    <property type="entry name" value="ABC_transporter-like_ATP-bd"/>
</dbReference>
<proteinExistence type="predicted"/>
<evidence type="ECO:0000256" key="2">
    <source>
        <dbReference type="ARBA" id="ARBA00022448"/>
    </source>
</evidence>